<dbReference type="EC" id="4.1.1.23" evidence="7"/>
<dbReference type="SMART" id="SM00934">
    <property type="entry name" value="OMPdecase"/>
    <property type="match status" value="1"/>
</dbReference>
<comment type="pathway">
    <text evidence="2 7 8">Pyrimidine metabolism; UMP biosynthesis via de novo pathway; UMP from orotate: step 2/2.</text>
</comment>
<reference evidence="11" key="1">
    <citation type="journal article" date="2019" name="Int. J. Syst. Evol. Microbiol.">
        <title>The Global Catalogue of Microorganisms (GCM) 10K type strain sequencing project: providing services to taxonomists for standard genome sequencing and annotation.</title>
        <authorList>
            <consortium name="The Broad Institute Genomics Platform"/>
            <consortium name="The Broad Institute Genome Sequencing Center for Infectious Disease"/>
            <person name="Wu L."/>
            <person name="Ma J."/>
        </authorList>
    </citation>
    <scope>NUCLEOTIDE SEQUENCE [LARGE SCALE GENOMIC DNA]</scope>
    <source>
        <strain evidence="11">CCM 8951</strain>
    </source>
</reference>
<name>A0ABW4DN18_9LACO</name>
<feature type="binding site" evidence="7">
    <location>
        <position position="195"/>
    </location>
    <ligand>
        <name>substrate</name>
    </ligand>
</feature>
<gene>
    <name evidence="7 10" type="primary">pyrF</name>
    <name evidence="10" type="ORF">ACFQ4L_03795</name>
</gene>
<dbReference type="NCBIfam" id="NF001273">
    <property type="entry name" value="PRK00230.1"/>
    <property type="match status" value="1"/>
</dbReference>
<dbReference type="SUPFAM" id="SSF51366">
    <property type="entry name" value="Ribulose-phoshate binding barrel"/>
    <property type="match status" value="1"/>
</dbReference>
<feature type="binding site" evidence="7">
    <location>
        <position position="186"/>
    </location>
    <ligand>
        <name>substrate</name>
    </ligand>
</feature>
<evidence type="ECO:0000256" key="6">
    <source>
        <dbReference type="ARBA" id="ARBA00049157"/>
    </source>
</evidence>
<dbReference type="PROSITE" id="PS00156">
    <property type="entry name" value="OMPDECASE"/>
    <property type="match status" value="1"/>
</dbReference>
<feature type="binding site" evidence="7">
    <location>
        <position position="215"/>
    </location>
    <ligand>
        <name>substrate</name>
    </ligand>
</feature>
<evidence type="ECO:0000256" key="2">
    <source>
        <dbReference type="ARBA" id="ARBA00004861"/>
    </source>
</evidence>
<dbReference type="GO" id="GO:0004590">
    <property type="term" value="F:orotidine-5'-phosphate decarboxylase activity"/>
    <property type="evidence" value="ECO:0007669"/>
    <property type="project" value="UniProtKB-EC"/>
</dbReference>
<keyword evidence="5 7" id="KW-0456">Lyase</keyword>
<dbReference type="InterPro" id="IPR001754">
    <property type="entry name" value="OMPdeCOase_dom"/>
</dbReference>
<comment type="catalytic activity">
    <reaction evidence="6 7 8">
        <text>orotidine 5'-phosphate + H(+) = UMP + CO2</text>
        <dbReference type="Rhea" id="RHEA:11596"/>
        <dbReference type="ChEBI" id="CHEBI:15378"/>
        <dbReference type="ChEBI" id="CHEBI:16526"/>
        <dbReference type="ChEBI" id="CHEBI:57538"/>
        <dbReference type="ChEBI" id="CHEBI:57865"/>
        <dbReference type="EC" id="4.1.1.23"/>
    </reaction>
</comment>
<evidence type="ECO:0000313" key="11">
    <source>
        <dbReference type="Proteomes" id="UP001597244"/>
    </source>
</evidence>
<dbReference type="Gene3D" id="3.20.20.70">
    <property type="entry name" value="Aldolase class I"/>
    <property type="match status" value="1"/>
</dbReference>
<dbReference type="CDD" id="cd04725">
    <property type="entry name" value="OMP_decarboxylase_like"/>
    <property type="match status" value="1"/>
</dbReference>
<evidence type="ECO:0000256" key="1">
    <source>
        <dbReference type="ARBA" id="ARBA00002356"/>
    </source>
</evidence>
<feature type="binding site" evidence="7">
    <location>
        <position position="10"/>
    </location>
    <ligand>
        <name>substrate</name>
    </ligand>
</feature>
<dbReference type="RefSeq" id="WP_125578675.1">
    <property type="nucleotide sequence ID" value="NZ_JBHTOF010000026.1"/>
</dbReference>
<comment type="subunit">
    <text evidence="7">Homodimer.</text>
</comment>
<dbReference type="InterPro" id="IPR047596">
    <property type="entry name" value="OMPdecase_bac"/>
</dbReference>
<dbReference type="NCBIfam" id="TIGR01740">
    <property type="entry name" value="pyrF"/>
    <property type="match status" value="1"/>
</dbReference>
<dbReference type="Proteomes" id="UP001597244">
    <property type="component" value="Unassembled WGS sequence"/>
</dbReference>
<feature type="binding site" evidence="7">
    <location>
        <begin position="60"/>
        <end position="69"/>
    </location>
    <ligand>
        <name>substrate</name>
    </ligand>
</feature>
<feature type="binding site" evidence="7">
    <location>
        <position position="216"/>
    </location>
    <ligand>
        <name>substrate</name>
    </ligand>
</feature>
<dbReference type="EMBL" id="JBHTOF010000026">
    <property type="protein sequence ID" value="MFD1465211.1"/>
    <property type="molecule type" value="Genomic_DNA"/>
</dbReference>
<evidence type="ECO:0000259" key="9">
    <source>
        <dbReference type="SMART" id="SM00934"/>
    </source>
</evidence>
<dbReference type="PANTHER" id="PTHR32119:SF2">
    <property type="entry name" value="OROTIDINE 5'-PHOSPHATE DECARBOXYLASE"/>
    <property type="match status" value="1"/>
</dbReference>
<dbReference type="InterPro" id="IPR014732">
    <property type="entry name" value="OMPdecase"/>
</dbReference>
<dbReference type="Pfam" id="PF00215">
    <property type="entry name" value="OMPdecase"/>
    <property type="match status" value="1"/>
</dbReference>
<evidence type="ECO:0000256" key="7">
    <source>
        <dbReference type="HAMAP-Rule" id="MF_01200"/>
    </source>
</evidence>
<dbReference type="InterPro" id="IPR011060">
    <property type="entry name" value="RibuloseP-bd_barrel"/>
</dbReference>
<dbReference type="InterPro" id="IPR018089">
    <property type="entry name" value="OMPdecase_AS"/>
</dbReference>
<dbReference type="InterPro" id="IPR013785">
    <property type="entry name" value="Aldolase_TIM"/>
</dbReference>
<organism evidence="10 11">
    <name type="scientific">Lapidilactobacillus mulanensis</name>
    <dbReference type="NCBI Taxonomy" id="2485999"/>
    <lineage>
        <taxon>Bacteria</taxon>
        <taxon>Bacillati</taxon>
        <taxon>Bacillota</taxon>
        <taxon>Bacilli</taxon>
        <taxon>Lactobacillales</taxon>
        <taxon>Lactobacillaceae</taxon>
        <taxon>Lapidilactobacillus</taxon>
    </lineage>
</organism>
<evidence type="ECO:0000256" key="3">
    <source>
        <dbReference type="ARBA" id="ARBA00022793"/>
    </source>
</evidence>
<feature type="binding site" evidence="7">
    <location>
        <position position="124"/>
    </location>
    <ligand>
        <name>substrate</name>
    </ligand>
</feature>
<protein>
    <recommendedName>
        <fullName evidence="7">Orotidine 5'-phosphate decarboxylase</fullName>
        <ecNumber evidence="7">4.1.1.23</ecNumber>
    </recommendedName>
    <alternativeName>
        <fullName evidence="7">OMP decarboxylase</fullName>
        <shortName evidence="7">OMPDCase</shortName>
        <shortName evidence="7">OMPdecase</shortName>
    </alternativeName>
</protein>
<evidence type="ECO:0000256" key="5">
    <source>
        <dbReference type="ARBA" id="ARBA00023239"/>
    </source>
</evidence>
<dbReference type="HAMAP" id="MF_01200_B">
    <property type="entry name" value="OMPdecase_type1_B"/>
    <property type="match status" value="1"/>
</dbReference>
<dbReference type="PANTHER" id="PTHR32119">
    <property type="entry name" value="OROTIDINE 5'-PHOSPHATE DECARBOXYLASE"/>
    <property type="match status" value="1"/>
</dbReference>
<evidence type="ECO:0000313" key="10">
    <source>
        <dbReference type="EMBL" id="MFD1465211.1"/>
    </source>
</evidence>
<comment type="function">
    <text evidence="1 7">Catalyzes the decarboxylation of orotidine 5'-monophosphate (OMP) to uridine 5'-monophosphate (UMP).</text>
</comment>
<sequence length="238" mass="25461">MEHPVIIALDFSTEATALEFVKQFPQPEQLCVKVGMELYYQTGPIIIQRLRELGCHIFLDLKLHDIPHTVEKAATIIGQLGVDLTTVHASGGQLMMQAAVAGINAGAAKANVAPAQILAITQLTSTSTEMLQHELQINGALADSVDHLAQLAATSGVAGIVSSALEVPRIKSVTSPKFRCITPGIRLATSPHDDQVRIVTPQHARTLGSDGIVVGRPITQALDPVASYEEIKKLWEGK</sequence>
<comment type="caution">
    <text evidence="10">The sequence shown here is derived from an EMBL/GenBank/DDBJ whole genome shotgun (WGS) entry which is preliminary data.</text>
</comment>
<keyword evidence="11" id="KW-1185">Reference proteome</keyword>
<feature type="binding site" evidence="7">
    <location>
        <position position="33"/>
    </location>
    <ligand>
        <name>substrate</name>
    </ligand>
</feature>
<keyword evidence="3 7" id="KW-0210">Decarboxylase</keyword>
<feature type="domain" description="Orotidine 5'-phosphate decarboxylase" evidence="9">
    <location>
        <begin position="4"/>
        <end position="231"/>
    </location>
</feature>
<comment type="similarity">
    <text evidence="7">Belongs to the OMP decarboxylase family. Type 1 subfamily.</text>
</comment>
<proteinExistence type="inferred from homology"/>
<feature type="active site" description="Proton donor" evidence="7">
    <location>
        <position position="62"/>
    </location>
</feature>
<accession>A0ABW4DN18</accession>
<evidence type="ECO:0000256" key="8">
    <source>
        <dbReference type="RuleBase" id="RU000512"/>
    </source>
</evidence>
<evidence type="ECO:0000256" key="4">
    <source>
        <dbReference type="ARBA" id="ARBA00022975"/>
    </source>
</evidence>
<keyword evidence="4 7" id="KW-0665">Pyrimidine biosynthesis</keyword>